<organism evidence="1 2">
    <name type="scientific">Staphylococcus phage B236</name>
    <dbReference type="NCBI Taxonomy" id="1636205"/>
    <lineage>
        <taxon>Viruses</taxon>
        <taxon>Duplodnaviria</taxon>
        <taxon>Heunggongvirae</taxon>
        <taxon>Uroviricota</taxon>
        <taxon>Caudoviricetes</taxon>
        <taxon>Azeredovirinae</taxon>
        <taxon>Phietavirus</taxon>
        <taxon>Phietavirus B236</taxon>
    </lineage>
</organism>
<keyword evidence="2" id="KW-1185">Reference proteome</keyword>
<evidence type="ECO:0000313" key="1">
    <source>
        <dbReference type="EMBL" id="AKC04687.1"/>
    </source>
</evidence>
<reference evidence="2" key="2">
    <citation type="submission" date="2015-03" db="EMBL/GenBank/DDBJ databases">
        <title>Complete genome analysis of two new bacteriophages isolated from impetigo strains of Staphylococcus aureus.</title>
        <authorList>
            <person name="Botka T."/>
            <person name="Ruzickova V."/>
            <person name="Konecna H."/>
            <person name="Pantucek R."/>
            <person name="Rychlik I."/>
            <person name="Zdrahal Z."/>
            <person name="Petras P."/>
            <person name="Doskar J."/>
        </authorList>
    </citation>
    <scope>NUCLEOTIDE SEQUENCE [LARGE SCALE GENOMIC DNA]</scope>
</reference>
<sequence>MDNMSYSEYEQLYYKIVNEADELYGGQSEHFKKNLQKLTKNADEGVSSEKIYSTALHESLEYQRNFIFLELGKVLFSKVGKRLK</sequence>
<accession>A0A0E3T8K5</accession>
<protein>
    <submittedName>
        <fullName evidence="1">Uncharacterized protein</fullName>
    </submittedName>
</protein>
<dbReference type="Proteomes" id="UP000033300">
    <property type="component" value="Segment"/>
</dbReference>
<evidence type="ECO:0000313" key="2">
    <source>
        <dbReference type="Proteomes" id="UP000033300"/>
    </source>
</evidence>
<dbReference type="GeneID" id="26635599"/>
<dbReference type="RefSeq" id="YP_009209135.1">
    <property type="nucleotide sequence ID" value="NC_028915.1"/>
</dbReference>
<proteinExistence type="predicted"/>
<dbReference type="EMBL" id="KP893290">
    <property type="protein sequence ID" value="AKC04687.1"/>
    <property type="molecule type" value="Genomic_DNA"/>
</dbReference>
<dbReference type="InterPro" id="IPR057995">
    <property type="entry name" value="Phage_80a_gp11"/>
</dbReference>
<dbReference type="KEGG" id="vg:26635599"/>
<reference evidence="1 2" key="1">
    <citation type="journal article" date="2015" name="Virus Genes">
        <title>Complete genome analysis of two new bacteriophages isolated from impetigo strains of Staphylococcus aureus.</title>
        <authorList>
            <person name="Botka T."/>
            <person name="Ruzickova V."/>
            <person name="Konecna H."/>
            <person name="Pantucek R."/>
            <person name="Rychlik I."/>
            <person name="Zdrahal Z."/>
            <person name="Petras P."/>
            <person name="Doskar J."/>
        </authorList>
    </citation>
    <scope>NUCLEOTIDE SEQUENCE [LARGE SCALE GENOMIC DNA]</scope>
</reference>
<dbReference type="Pfam" id="PF25605">
    <property type="entry name" value="Phage_80a_gp11"/>
    <property type="match status" value="1"/>
</dbReference>
<name>A0A0E3T8K5_9CAUD</name>